<dbReference type="RefSeq" id="WP_121532874.1">
    <property type="nucleotide sequence ID" value="NZ_RCHE01000034.1"/>
</dbReference>
<proteinExistence type="predicted"/>
<keyword evidence="2" id="KW-0812">Transmembrane</keyword>
<dbReference type="Proteomes" id="UP000273105">
    <property type="component" value="Unassembled WGS sequence"/>
</dbReference>
<accession>A0ABX9U3P7</accession>
<evidence type="ECO:0000256" key="1">
    <source>
        <dbReference type="SAM" id="MobiDB-lite"/>
    </source>
</evidence>
<feature type="transmembrane region" description="Helical" evidence="2">
    <location>
        <begin position="20"/>
        <end position="44"/>
    </location>
</feature>
<dbReference type="EMBL" id="RCHE01000034">
    <property type="protein sequence ID" value="RLL41253.1"/>
    <property type="molecule type" value="Genomic_DNA"/>
</dbReference>
<evidence type="ECO:0000256" key="2">
    <source>
        <dbReference type="SAM" id="Phobius"/>
    </source>
</evidence>
<feature type="compositionally biased region" description="Polar residues" evidence="1">
    <location>
        <begin position="123"/>
        <end position="141"/>
    </location>
</feature>
<keyword evidence="2" id="KW-1133">Transmembrane helix</keyword>
<organism evidence="3 4">
    <name type="scientific">Acinetobacter cumulans</name>
    <dbReference type="NCBI Taxonomy" id="2136182"/>
    <lineage>
        <taxon>Bacteria</taxon>
        <taxon>Pseudomonadati</taxon>
        <taxon>Pseudomonadota</taxon>
        <taxon>Gammaproteobacteria</taxon>
        <taxon>Moraxellales</taxon>
        <taxon>Moraxellaceae</taxon>
        <taxon>Acinetobacter</taxon>
    </lineage>
</organism>
<feature type="compositionally biased region" description="Basic and acidic residues" evidence="1">
    <location>
        <begin position="220"/>
        <end position="229"/>
    </location>
</feature>
<feature type="compositionally biased region" description="Low complexity" evidence="1">
    <location>
        <begin position="183"/>
        <end position="193"/>
    </location>
</feature>
<evidence type="ECO:0000313" key="3">
    <source>
        <dbReference type="EMBL" id="RLL41253.1"/>
    </source>
</evidence>
<feature type="region of interest" description="Disordered" evidence="1">
    <location>
        <begin position="183"/>
        <end position="229"/>
    </location>
</feature>
<comment type="caution">
    <text evidence="3">The sequence shown here is derived from an EMBL/GenBank/DDBJ whole genome shotgun (WGS) entry which is preliminary data.</text>
</comment>
<feature type="compositionally biased region" description="Low complexity" evidence="1">
    <location>
        <begin position="209"/>
        <end position="219"/>
    </location>
</feature>
<gene>
    <name evidence="3" type="ORF">D9K79_12990</name>
</gene>
<name>A0ABX9U3P7_9GAMM</name>
<keyword evidence="4" id="KW-1185">Reference proteome</keyword>
<feature type="region of interest" description="Disordered" evidence="1">
    <location>
        <begin position="121"/>
        <end position="141"/>
    </location>
</feature>
<evidence type="ECO:0000313" key="4">
    <source>
        <dbReference type="Proteomes" id="UP000273105"/>
    </source>
</evidence>
<protein>
    <submittedName>
        <fullName evidence="3">Uncharacterized protein</fullName>
    </submittedName>
</protein>
<sequence length="229" mass="24868">MANEKSNNVRILQSTKKTTISPLITAVIGFLAGVSVISIAGFIFMNMQASDNKNTDLLTSQPTELQEHVLSESNVAPARVMTADENIADHTQTQHEQTVHTSNDDPNVQAVDPVNVFKHPTAKPQQLTRTQPTTGHTQDPFALTQTEPKNIVVNTIKTTKPNPAQTRPLQTQVKPTPIPTPVVKAAVKPTKPTVIEEPEPESPRGSLQVTVTKTVTPVKETPKEPKAES</sequence>
<reference evidence="3 4" key="1">
    <citation type="submission" date="2018-09" db="EMBL/GenBank/DDBJ databases">
        <title>The draft genome of Acinetobacter sp. strains.</title>
        <authorList>
            <person name="Qin J."/>
            <person name="Feng Y."/>
            <person name="Zong Z."/>
        </authorList>
    </citation>
    <scope>NUCLEOTIDE SEQUENCE [LARGE SCALE GENOMIC DNA]</scope>
    <source>
        <strain evidence="3 4">WCHAc060001</strain>
    </source>
</reference>
<keyword evidence="2" id="KW-0472">Membrane</keyword>